<dbReference type="Proteomes" id="UP000035642">
    <property type="component" value="Unassembled WGS sequence"/>
</dbReference>
<dbReference type="PROSITE" id="PS01209">
    <property type="entry name" value="LDLRA_1"/>
    <property type="match status" value="1"/>
</dbReference>
<name>A0A0K0D3I0_ANGCA</name>
<dbReference type="CDD" id="cd00112">
    <property type="entry name" value="LDLa"/>
    <property type="match status" value="1"/>
</dbReference>
<protein>
    <submittedName>
        <fullName evidence="5">Apple domain-containing protein</fullName>
    </submittedName>
</protein>
<reference evidence="5" key="2">
    <citation type="submission" date="2017-02" db="UniProtKB">
        <authorList>
            <consortium name="WormBaseParasite"/>
        </authorList>
    </citation>
    <scope>IDENTIFICATION</scope>
</reference>
<keyword evidence="1 2" id="KW-1015">Disulfide bond</keyword>
<dbReference type="InterPro" id="IPR002172">
    <property type="entry name" value="LDrepeatLR_classA_rpt"/>
</dbReference>
<dbReference type="Gene3D" id="4.10.400.10">
    <property type="entry name" value="Low-density Lipoprotein Receptor"/>
    <property type="match status" value="1"/>
</dbReference>
<dbReference type="STRING" id="6313.A0A0K0D3I0"/>
<feature type="domain" description="Apple" evidence="3">
    <location>
        <begin position="80"/>
        <end position="160"/>
    </location>
</feature>
<dbReference type="SMART" id="SM00192">
    <property type="entry name" value="LDLa"/>
    <property type="match status" value="1"/>
</dbReference>
<dbReference type="InterPro" id="IPR003609">
    <property type="entry name" value="Pan_app"/>
</dbReference>
<dbReference type="InterPro" id="IPR036055">
    <property type="entry name" value="LDL_receptor-like_sf"/>
</dbReference>
<feature type="disulfide bond" evidence="2">
    <location>
        <begin position="65"/>
        <end position="80"/>
    </location>
</feature>
<keyword evidence="4" id="KW-1185">Reference proteome</keyword>
<evidence type="ECO:0000259" key="3">
    <source>
        <dbReference type="PROSITE" id="PS50948"/>
    </source>
</evidence>
<evidence type="ECO:0000313" key="4">
    <source>
        <dbReference type="Proteomes" id="UP000035642"/>
    </source>
</evidence>
<proteinExistence type="predicted"/>
<dbReference type="Gene3D" id="3.50.4.10">
    <property type="entry name" value="Hepatocyte Growth Factor"/>
    <property type="match status" value="1"/>
</dbReference>
<organism evidence="4 5">
    <name type="scientific">Angiostrongylus cantonensis</name>
    <name type="common">Rat lungworm</name>
    <dbReference type="NCBI Taxonomy" id="6313"/>
    <lineage>
        <taxon>Eukaryota</taxon>
        <taxon>Metazoa</taxon>
        <taxon>Ecdysozoa</taxon>
        <taxon>Nematoda</taxon>
        <taxon>Chromadorea</taxon>
        <taxon>Rhabditida</taxon>
        <taxon>Rhabditina</taxon>
        <taxon>Rhabditomorpha</taxon>
        <taxon>Strongyloidea</taxon>
        <taxon>Metastrongylidae</taxon>
        <taxon>Angiostrongylus</taxon>
    </lineage>
</organism>
<dbReference type="WBParaSite" id="ACAC_0000462501-mRNA-1">
    <property type="protein sequence ID" value="ACAC_0000462501-mRNA-1"/>
    <property type="gene ID" value="ACAC_0000462501"/>
</dbReference>
<sequence>LYRTKISRTASCFSSPTLRHLCGVPECPYSSIHRELKADSSSSKCLTGSFECRDSGKCLRDEFRCDYEPDCTDSSDEENCEDYLAHFEYLGSLKIAQKVTEIWTYIPHVQGCARRCRDSSLVCEGFSYEAQTQMCLLTDSTEIGDNLAVKLSSRYYKKRVLSSE</sequence>
<dbReference type="PROSITE" id="PS50068">
    <property type="entry name" value="LDLRA_2"/>
    <property type="match status" value="1"/>
</dbReference>
<evidence type="ECO:0000313" key="5">
    <source>
        <dbReference type="WBParaSite" id="ACAC_0000462501-mRNA-1"/>
    </source>
</evidence>
<accession>A0A0K0D3I0</accession>
<dbReference type="SUPFAM" id="SSF57424">
    <property type="entry name" value="LDL receptor-like module"/>
    <property type="match status" value="1"/>
</dbReference>
<dbReference type="InterPro" id="IPR023415">
    <property type="entry name" value="LDLR_class-A_CS"/>
</dbReference>
<dbReference type="Pfam" id="PF00057">
    <property type="entry name" value="Ldl_recept_a"/>
    <property type="match status" value="1"/>
</dbReference>
<evidence type="ECO:0000256" key="2">
    <source>
        <dbReference type="PROSITE-ProRule" id="PRU00124"/>
    </source>
</evidence>
<evidence type="ECO:0000256" key="1">
    <source>
        <dbReference type="ARBA" id="ARBA00023157"/>
    </source>
</evidence>
<dbReference type="SUPFAM" id="SSF57414">
    <property type="entry name" value="Hairpin loop containing domain-like"/>
    <property type="match status" value="1"/>
</dbReference>
<dbReference type="Pfam" id="PF00024">
    <property type="entry name" value="PAN_1"/>
    <property type="match status" value="1"/>
</dbReference>
<dbReference type="PROSITE" id="PS50948">
    <property type="entry name" value="PAN"/>
    <property type="match status" value="1"/>
</dbReference>
<dbReference type="AlphaFoldDB" id="A0A0K0D3I0"/>
<comment type="caution">
    <text evidence="2">Lacks conserved residue(s) required for the propagation of feature annotation.</text>
</comment>
<reference evidence="4" key="1">
    <citation type="submission" date="2012-09" db="EMBL/GenBank/DDBJ databases">
        <authorList>
            <person name="Martin A.A."/>
        </authorList>
    </citation>
    <scope>NUCLEOTIDE SEQUENCE</scope>
</reference>